<reference evidence="2 3" key="1">
    <citation type="submission" date="2013-11" db="EMBL/GenBank/DDBJ databases">
        <title>Opisthorchis viverrini - life in the bile duct.</title>
        <authorList>
            <person name="Young N.D."/>
            <person name="Nagarajan N."/>
            <person name="Lin S.J."/>
            <person name="Korhonen P.K."/>
            <person name="Jex A.R."/>
            <person name="Hall R.S."/>
            <person name="Safavi-Hemami H."/>
            <person name="Kaewkong W."/>
            <person name="Bertrand D."/>
            <person name="Gao S."/>
            <person name="Seet Q."/>
            <person name="Wongkham S."/>
            <person name="Teh B.T."/>
            <person name="Wongkham C."/>
            <person name="Intapan P.M."/>
            <person name="Maleewong W."/>
            <person name="Yang X."/>
            <person name="Hu M."/>
            <person name="Wang Z."/>
            <person name="Hofmann A."/>
            <person name="Sternberg P.W."/>
            <person name="Tan P."/>
            <person name="Wang J."/>
            <person name="Gasser R.B."/>
        </authorList>
    </citation>
    <scope>NUCLEOTIDE SEQUENCE [LARGE SCALE GENOMIC DNA]</scope>
</reference>
<dbReference type="CTD" id="20318417"/>
<dbReference type="GeneID" id="20318417"/>
<dbReference type="RefSeq" id="XP_009167188.1">
    <property type="nucleotide sequence ID" value="XM_009168924.1"/>
</dbReference>
<accession>A0A074ZNS3</accession>
<protein>
    <submittedName>
        <fullName evidence="2">Uncharacterized protein</fullName>
    </submittedName>
</protein>
<evidence type="ECO:0000256" key="1">
    <source>
        <dbReference type="SAM" id="MobiDB-lite"/>
    </source>
</evidence>
<feature type="compositionally biased region" description="Polar residues" evidence="1">
    <location>
        <begin position="1"/>
        <end position="20"/>
    </location>
</feature>
<dbReference type="EMBL" id="KL596686">
    <property type="protein sequence ID" value="KER29043.1"/>
    <property type="molecule type" value="Genomic_DNA"/>
</dbReference>
<gene>
    <name evidence="2" type="ORF">T265_04231</name>
</gene>
<keyword evidence="3" id="KW-1185">Reference proteome</keyword>
<sequence length="100" mass="11746">MYFTRTLSSSDGTSNHSSEYFHQPQKKRNSEWYGEIDNNSLTTDYRFCFWILSFILNQLLYINQTGMDGSAWEKQGAKARSINFIQMTIYSPPLPLLYQL</sequence>
<proteinExistence type="predicted"/>
<organism evidence="2 3">
    <name type="scientific">Opisthorchis viverrini</name>
    <name type="common">Southeast Asian liver fluke</name>
    <dbReference type="NCBI Taxonomy" id="6198"/>
    <lineage>
        <taxon>Eukaryota</taxon>
        <taxon>Metazoa</taxon>
        <taxon>Spiralia</taxon>
        <taxon>Lophotrochozoa</taxon>
        <taxon>Platyhelminthes</taxon>
        <taxon>Trematoda</taxon>
        <taxon>Digenea</taxon>
        <taxon>Opisthorchiida</taxon>
        <taxon>Opisthorchiata</taxon>
        <taxon>Opisthorchiidae</taxon>
        <taxon>Opisthorchis</taxon>
    </lineage>
</organism>
<dbReference type="KEGG" id="ovi:T265_04231"/>
<name>A0A074ZNS3_OPIVI</name>
<feature type="region of interest" description="Disordered" evidence="1">
    <location>
        <begin position="1"/>
        <end position="28"/>
    </location>
</feature>
<dbReference type="Proteomes" id="UP000054324">
    <property type="component" value="Unassembled WGS sequence"/>
</dbReference>
<dbReference type="AlphaFoldDB" id="A0A074ZNS3"/>
<evidence type="ECO:0000313" key="3">
    <source>
        <dbReference type="Proteomes" id="UP000054324"/>
    </source>
</evidence>
<evidence type="ECO:0000313" key="2">
    <source>
        <dbReference type="EMBL" id="KER29043.1"/>
    </source>
</evidence>